<evidence type="ECO:0000313" key="2">
    <source>
        <dbReference type="EMBL" id="MFC4134583.1"/>
    </source>
</evidence>
<dbReference type="EMBL" id="JBHSAY010000015">
    <property type="protein sequence ID" value="MFC4134583.1"/>
    <property type="molecule type" value="Genomic_DNA"/>
</dbReference>
<dbReference type="Proteomes" id="UP001595816">
    <property type="component" value="Unassembled WGS sequence"/>
</dbReference>
<gene>
    <name evidence="2" type="ORF">ACFOZ4_28570</name>
</gene>
<feature type="compositionally biased region" description="Basic and acidic residues" evidence="1">
    <location>
        <begin position="420"/>
        <end position="437"/>
    </location>
</feature>
<feature type="region of interest" description="Disordered" evidence="1">
    <location>
        <begin position="417"/>
        <end position="437"/>
    </location>
</feature>
<accession>A0ABV8LW71</accession>
<organism evidence="2 3">
    <name type="scientific">Hamadaea flava</name>
    <dbReference type="NCBI Taxonomy" id="1742688"/>
    <lineage>
        <taxon>Bacteria</taxon>
        <taxon>Bacillati</taxon>
        <taxon>Actinomycetota</taxon>
        <taxon>Actinomycetes</taxon>
        <taxon>Micromonosporales</taxon>
        <taxon>Micromonosporaceae</taxon>
        <taxon>Hamadaea</taxon>
    </lineage>
</organism>
<evidence type="ECO:0000313" key="3">
    <source>
        <dbReference type="Proteomes" id="UP001595816"/>
    </source>
</evidence>
<proteinExistence type="predicted"/>
<reference evidence="3" key="1">
    <citation type="journal article" date="2019" name="Int. J. Syst. Evol. Microbiol.">
        <title>The Global Catalogue of Microorganisms (GCM) 10K type strain sequencing project: providing services to taxonomists for standard genome sequencing and annotation.</title>
        <authorList>
            <consortium name="The Broad Institute Genomics Platform"/>
            <consortium name="The Broad Institute Genome Sequencing Center for Infectious Disease"/>
            <person name="Wu L."/>
            <person name="Ma J."/>
        </authorList>
    </citation>
    <scope>NUCLEOTIDE SEQUENCE [LARGE SCALE GENOMIC DNA]</scope>
    <source>
        <strain evidence="3">CGMCC 4.7289</strain>
    </source>
</reference>
<evidence type="ECO:0000256" key="1">
    <source>
        <dbReference type="SAM" id="MobiDB-lite"/>
    </source>
</evidence>
<sequence>MNPFPPNTSEHEAWERQSVAGTAAVDKVHEAFNRWLGKEYDLDALDAVLCTAAAERLDGDPVWLLVVSGSGNAKTETVGALAGAGAAVTSTVASEGALLSATSHKDKAKDATGGLLRKIGDEGLLVIKDFTSILSMNRDLRATVLAALREVYDGKWERNVGTDGGRTLTWAGRIVLVGAVTTAYDQAHGVIASMGDRFALVRMDSTAGRASAGRQALANVGHEVAMRKELADAVSEVMAGLYASAAVLGDEDMDVLLTAADLVTLSRTAVERDFRGDPIEAHAPEMPTRFAKMLGQILRGGLALGMRRCCARRIALRVARDSVPPLRAAILADVAKHPVTPTREVVKRVQRPRTTVDRTLQELHLIGLLQVEDGGYDTAWHYRLAEGVEESAVRRLLLNDHAYQECHKGSVTLPYPNTRCSDKSGEQDQLREARAPW</sequence>
<protein>
    <submittedName>
        <fullName evidence="2">Uncharacterized protein</fullName>
    </submittedName>
</protein>
<comment type="caution">
    <text evidence="2">The sequence shown here is derived from an EMBL/GenBank/DDBJ whole genome shotgun (WGS) entry which is preliminary data.</text>
</comment>
<keyword evidence="3" id="KW-1185">Reference proteome</keyword>
<dbReference type="RefSeq" id="WP_253761269.1">
    <property type="nucleotide sequence ID" value="NZ_JAMZDZ010000001.1"/>
</dbReference>
<name>A0ABV8LW71_9ACTN</name>